<dbReference type="InterPro" id="IPR036390">
    <property type="entry name" value="WH_DNA-bd_sf"/>
</dbReference>
<dbReference type="GO" id="GO:0043565">
    <property type="term" value="F:sequence-specific DNA binding"/>
    <property type="evidence" value="ECO:0007669"/>
    <property type="project" value="TreeGrafter"/>
</dbReference>
<dbReference type="EMBL" id="BMZB01000001">
    <property type="protein sequence ID" value="GGZ25028.1"/>
    <property type="molecule type" value="Genomic_DNA"/>
</dbReference>
<evidence type="ECO:0000313" key="6">
    <source>
        <dbReference type="EMBL" id="GGZ25028.1"/>
    </source>
</evidence>
<gene>
    <name evidence="6" type="ORF">GCM10011273_07930</name>
</gene>
<dbReference type="PANTHER" id="PTHR30537">
    <property type="entry name" value="HTH-TYPE TRANSCRIPTIONAL REGULATOR"/>
    <property type="match status" value="1"/>
</dbReference>
<name>A0A918UNU9_9CAUL</name>
<dbReference type="FunFam" id="1.10.10.10:FF:000001">
    <property type="entry name" value="LysR family transcriptional regulator"/>
    <property type="match status" value="1"/>
</dbReference>
<dbReference type="Gene3D" id="3.40.190.290">
    <property type="match status" value="1"/>
</dbReference>
<comment type="caution">
    <text evidence="6">The sequence shown here is derived from an EMBL/GenBank/DDBJ whole genome shotgun (WGS) entry which is preliminary data.</text>
</comment>
<dbReference type="PANTHER" id="PTHR30537:SF5">
    <property type="entry name" value="HTH-TYPE TRANSCRIPTIONAL ACTIVATOR TTDR-RELATED"/>
    <property type="match status" value="1"/>
</dbReference>
<sequence length="301" mass="32527">MEQLKVDIDDLSAFFLVVETGSFARAADRLGTSKSIISRRVMRLEETLAARLLTRGAKGTQPTDVGQTYYERAREALAQLEAAGEAVAEAVSDVAGPIRLSGPLSFGVSHLARALSEFAAAYPRVELDISFDDHSVDLIGGGYDLAVRIGELADSSLVAKRIGKVHTVTVASPAYLETYGRPEHPDDLSAHRGIHYTNVAPTVNWRYADGDGFKSYRINGIMRSDNGDMMLEAVKSGLGIARLPTFIASRAIQSGEVEAILKAFERPPVPMHAVMPPGRATTARVRALVSFLNLKFGTELL</sequence>
<organism evidence="6 7">
    <name type="scientific">Asticcacaulis endophyticus</name>
    <dbReference type="NCBI Taxonomy" id="1395890"/>
    <lineage>
        <taxon>Bacteria</taxon>
        <taxon>Pseudomonadati</taxon>
        <taxon>Pseudomonadota</taxon>
        <taxon>Alphaproteobacteria</taxon>
        <taxon>Caulobacterales</taxon>
        <taxon>Caulobacteraceae</taxon>
        <taxon>Asticcacaulis</taxon>
    </lineage>
</organism>
<evidence type="ECO:0000259" key="5">
    <source>
        <dbReference type="PROSITE" id="PS50931"/>
    </source>
</evidence>
<keyword evidence="4" id="KW-0804">Transcription</keyword>
<keyword evidence="3" id="KW-0238">DNA-binding</keyword>
<dbReference type="PROSITE" id="PS50931">
    <property type="entry name" value="HTH_LYSR"/>
    <property type="match status" value="1"/>
</dbReference>
<accession>A0A918UNU9</accession>
<keyword evidence="2" id="KW-0805">Transcription regulation</keyword>
<dbReference type="Proteomes" id="UP000662572">
    <property type="component" value="Unassembled WGS sequence"/>
</dbReference>
<evidence type="ECO:0000313" key="7">
    <source>
        <dbReference type="Proteomes" id="UP000662572"/>
    </source>
</evidence>
<feature type="domain" description="HTH lysR-type" evidence="5">
    <location>
        <begin position="6"/>
        <end position="63"/>
    </location>
</feature>
<dbReference type="RefSeq" id="WP_189485053.1">
    <property type="nucleotide sequence ID" value="NZ_BMZB01000001.1"/>
</dbReference>
<dbReference type="Pfam" id="PF03466">
    <property type="entry name" value="LysR_substrate"/>
    <property type="match status" value="1"/>
</dbReference>
<dbReference type="Gene3D" id="1.10.10.10">
    <property type="entry name" value="Winged helix-like DNA-binding domain superfamily/Winged helix DNA-binding domain"/>
    <property type="match status" value="1"/>
</dbReference>
<dbReference type="Pfam" id="PF00126">
    <property type="entry name" value="HTH_1"/>
    <property type="match status" value="1"/>
</dbReference>
<evidence type="ECO:0000256" key="1">
    <source>
        <dbReference type="ARBA" id="ARBA00009437"/>
    </source>
</evidence>
<evidence type="ECO:0000256" key="3">
    <source>
        <dbReference type="ARBA" id="ARBA00023125"/>
    </source>
</evidence>
<dbReference type="InterPro" id="IPR036388">
    <property type="entry name" value="WH-like_DNA-bd_sf"/>
</dbReference>
<protein>
    <submittedName>
        <fullName evidence="6">LysR family transcriptional regulator</fullName>
    </submittedName>
</protein>
<dbReference type="CDD" id="cd08422">
    <property type="entry name" value="PBP2_CrgA_like"/>
    <property type="match status" value="1"/>
</dbReference>
<dbReference type="SUPFAM" id="SSF53850">
    <property type="entry name" value="Periplasmic binding protein-like II"/>
    <property type="match status" value="1"/>
</dbReference>
<reference evidence="6" key="1">
    <citation type="journal article" date="2014" name="Int. J. Syst. Evol. Microbiol.">
        <title>Complete genome sequence of Corynebacterium casei LMG S-19264T (=DSM 44701T), isolated from a smear-ripened cheese.</title>
        <authorList>
            <consortium name="US DOE Joint Genome Institute (JGI-PGF)"/>
            <person name="Walter F."/>
            <person name="Albersmeier A."/>
            <person name="Kalinowski J."/>
            <person name="Ruckert C."/>
        </authorList>
    </citation>
    <scope>NUCLEOTIDE SEQUENCE</scope>
    <source>
        <strain evidence="6">KCTC 32296</strain>
    </source>
</reference>
<evidence type="ECO:0000256" key="2">
    <source>
        <dbReference type="ARBA" id="ARBA00023015"/>
    </source>
</evidence>
<dbReference type="SUPFAM" id="SSF46785">
    <property type="entry name" value="Winged helix' DNA-binding domain"/>
    <property type="match status" value="1"/>
</dbReference>
<reference evidence="6" key="2">
    <citation type="submission" date="2020-09" db="EMBL/GenBank/DDBJ databases">
        <authorList>
            <person name="Sun Q."/>
            <person name="Kim S."/>
        </authorList>
    </citation>
    <scope>NUCLEOTIDE SEQUENCE</scope>
    <source>
        <strain evidence="6">KCTC 32296</strain>
    </source>
</reference>
<dbReference type="InterPro" id="IPR000847">
    <property type="entry name" value="LysR_HTH_N"/>
</dbReference>
<dbReference type="InterPro" id="IPR005119">
    <property type="entry name" value="LysR_subst-bd"/>
</dbReference>
<dbReference type="AlphaFoldDB" id="A0A918UNU9"/>
<comment type="similarity">
    <text evidence="1">Belongs to the LysR transcriptional regulatory family.</text>
</comment>
<keyword evidence="7" id="KW-1185">Reference proteome</keyword>
<dbReference type="GO" id="GO:0003700">
    <property type="term" value="F:DNA-binding transcription factor activity"/>
    <property type="evidence" value="ECO:0007669"/>
    <property type="project" value="InterPro"/>
</dbReference>
<dbReference type="GO" id="GO:0006351">
    <property type="term" value="P:DNA-templated transcription"/>
    <property type="evidence" value="ECO:0007669"/>
    <property type="project" value="TreeGrafter"/>
</dbReference>
<proteinExistence type="inferred from homology"/>
<evidence type="ECO:0000256" key="4">
    <source>
        <dbReference type="ARBA" id="ARBA00023163"/>
    </source>
</evidence>
<dbReference type="InterPro" id="IPR058163">
    <property type="entry name" value="LysR-type_TF_proteobact-type"/>
</dbReference>